<dbReference type="InterPro" id="IPR035686">
    <property type="entry name" value="CPSase_GATase1"/>
</dbReference>
<keyword evidence="4 11" id="KW-0436">Ligase</keyword>
<comment type="catalytic activity">
    <reaction evidence="10 11">
        <text>L-glutamine + H2O = L-glutamate + NH4(+)</text>
        <dbReference type="Rhea" id="RHEA:15889"/>
        <dbReference type="ChEBI" id="CHEBI:15377"/>
        <dbReference type="ChEBI" id="CHEBI:28938"/>
        <dbReference type="ChEBI" id="CHEBI:29985"/>
        <dbReference type="ChEBI" id="CHEBI:58359"/>
    </reaction>
</comment>
<gene>
    <name evidence="11" type="primary">carA</name>
    <name evidence="13" type="ordered locus">Deba_3127</name>
</gene>
<dbReference type="GO" id="GO:0006526">
    <property type="term" value="P:L-arginine biosynthetic process"/>
    <property type="evidence" value="ECO:0007669"/>
    <property type="project" value="UniProtKB-UniRule"/>
</dbReference>
<keyword evidence="11" id="KW-0055">Arginine biosynthesis</keyword>
<keyword evidence="8 11" id="KW-0665">Pyrimidine biosynthesis</keyword>
<feature type="active site" evidence="11">
    <location>
        <position position="358"/>
    </location>
</feature>
<dbReference type="NCBIfam" id="TIGR01368">
    <property type="entry name" value="CPSaseIIsmall"/>
    <property type="match status" value="1"/>
</dbReference>
<dbReference type="STRING" id="644282.Deba_3127"/>
<feature type="binding site" evidence="11">
    <location>
        <position position="277"/>
    </location>
    <ligand>
        <name>L-glutamine</name>
        <dbReference type="ChEBI" id="CHEBI:58359"/>
    </ligand>
</feature>
<comment type="pathway">
    <text evidence="2 11">Amino-acid biosynthesis; L-arginine biosynthesis; carbamoyl phosphate from bicarbonate: step 1/1.</text>
</comment>
<evidence type="ECO:0000256" key="7">
    <source>
        <dbReference type="ARBA" id="ARBA00022962"/>
    </source>
</evidence>
<feature type="binding site" evidence="11">
    <location>
        <position position="47"/>
    </location>
    <ligand>
        <name>L-glutamine</name>
        <dbReference type="ChEBI" id="CHEBI:58359"/>
    </ligand>
</feature>
<dbReference type="Gene3D" id="3.50.30.20">
    <property type="entry name" value="Carbamoyl-phosphate synthase small subunit, N-terminal domain"/>
    <property type="match status" value="1"/>
</dbReference>
<evidence type="ECO:0000313" key="14">
    <source>
        <dbReference type="Proteomes" id="UP000009047"/>
    </source>
</evidence>
<dbReference type="PANTHER" id="PTHR43418">
    <property type="entry name" value="MULTIFUNCTIONAL TRYPTOPHAN BIOSYNTHESIS PROTEIN-RELATED"/>
    <property type="match status" value="1"/>
</dbReference>
<dbReference type="GO" id="GO:0044205">
    <property type="term" value="P:'de novo' UMP biosynthetic process"/>
    <property type="evidence" value="ECO:0007669"/>
    <property type="project" value="UniProtKB-UniRule"/>
</dbReference>
<dbReference type="SUPFAM" id="SSF52317">
    <property type="entry name" value="Class I glutamine amidotransferase-like"/>
    <property type="match status" value="1"/>
</dbReference>
<dbReference type="PRINTS" id="PR00099">
    <property type="entry name" value="CPSGATASE"/>
</dbReference>
<organism evidence="13 14">
    <name type="scientific">Desulfarculus baarsii (strain ATCC 33931 / DSM 2075 / LMG 7858 / VKM B-1802 / 2st14)</name>
    <dbReference type="NCBI Taxonomy" id="644282"/>
    <lineage>
        <taxon>Bacteria</taxon>
        <taxon>Pseudomonadati</taxon>
        <taxon>Thermodesulfobacteriota</taxon>
        <taxon>Desulfarculia</taxon>
        <taxon>Desulfarculales</taxon>
        <taxon>Desulfarculaceae</taxon>
        <taxon>Desulfarculus</taxon>
    </lineage>
</organism>
<feature type="binding site" evidence="11">
    <location>
        <position position="317"/>
    </location>
    <ligand>
        <name>L-glutamine</name>
        <dbReference type="ChEBI" id="CHEBI:58359"/>
    </ligand>
</feature>
<keyword evidence="7 11" id="KW-0315">Glutamine amidotransferase</keyword>
<comment type="subunit">
    <text evidence="11">Composed of two chains; the small (or glutamine) chain promotes the hydrolysis of glutamine to ammonia, which is used by the large (or ammonia) chain to synthesize carbamoyl phosphate. Tetramer of heterodimers (alpha,beta)4.</text>
</comment>
<dbReference type="GO" id="GO:0004359">
    <property type="term" value="F:glutaminase activity"/>
    <property type="evidence" value="ECO:0007669"/>
    <property type="project" value="RHEA"/>
</dbReference>
<keyword evidence="6 11" id="KW-0067">ATP-binding</keyword>
<dbReference type="GO" id="GO:0004088">
    <property type="term" value="F:carbamoyl-phosphate synthase (glutamine-hydrolyzing) activity"/>
    <property type="evidence" value="ECO:0007669"/>
    <property type="project" value="UniProtKB-UniRule"/>
</dbReference>
<dbReference type="OrthoDB" id="9804328at2"/>
<keyword evidence="5 11" id="KW-0547">Nucleotide-binding</keyword>
<comment type="catalytic activity">
    <reaction evidence="9 11">
        <text>hydrogencarbonate + L-glutamine + 2 ATP + H2O = carbamoyl phosphate + L-glutamate + 2 ADP + phosphate + 2 H(+)</text>
        <dbReference type="Rhea" id="RHEA:18633"/>
        <dbReference type="ChEBI" id="CHEBI:15377"/>
        <dbReference type="ChEBI" id="CHEBI:15378"/>
        <dbReference type="ChEBI" id="CHEBI:17544"/>
        <dbReference type="ChEBI" id="CHEBI:29985"/>
        <dbReference type="ChEBI" id="CHEBI:30616"/>
        <dbReference type="ChEBI" id="CHEBI:43474"/>
        <dbReference type="ChEBI" id="CHEBI:58228"/>
        <dbReference type="ChEBI" id="CHEBI:58359"/>
        <dbReference type="ChEBI" id="CHEBI:456216"/>
        <dbReference type="EC" id="6.3.5.5"/>
    </reaction>
</comment>
<keyword evidence="14" id="KW-1185">Reference proteome</keyword>
<evidence type="ECO:0000256" key="10">
    <source>
        <dbReference type="ARBA" id="ARBA00049285"/>
    </source>
</evidence>
<feature type="domain" description="Carbamoyl-phosphate synthase small subunit N-terminal" evidence="12">
    <location>
        <begin position="3"/>
        <end position="133"/>
    </location>
</feature>
<feature type="binding site" evidence="11">
    <location>
        <position position="274"/>
    </location>
    <ligand>
        <name>L-glutamine</name>
        <dbReference type="ChEBI" id="CHEBI:58359"/>
    </ligand>
</feature>
<dbReference type="InterPro" id="IPR036480">
    <property type="entry name" value="CarbP_synth_ssu_N_sf"/>
</dbReference>
<evidence type="ECO:0000256" key="9">
    <source>
        <dbReference type="ARBA" id="ARBA00048816"/>
    </source>
</evidence>
<dbReference type="EC" id="6.3.5.5" evidence="11"/>
<dbReference type="InterPro" id="IPR050472">
    <property type="entry name" value="Anth_synth/Amidotransfase"/>
</dbReference>
<dbReference type="Proteomes" id="UP000009047">
    <property type="component" value="Chromosome"/>
</dbReference>
<dbReference type="UniPathway" id="UPA00070">
    <property type="reaction ID" value="UER00115"/>
</dbReference>
<feature type="binding site" evidence="11">
    <location>
        <position position="248"/>
    </location>
    <ligand>
        <name>L-glutamine</name>
        <dbReference type="ChEBI" id="CHEBI:58359"/>
    </ligand>
</feature>
<comment type="function">
    <text evidence="11">Small subunit of the glutamine-dependent carbamoyl phosphate synthetase (CPSase). CPSase catalyzes the formation of carbamoyl phosphate from the ammonia moiety of glutamine, carbonate, and phosphate donated by ATP, constituting the first step of 2 biosynthetic pathways, one leading to arginine and/or urea and the other to pyrimidine nucleotides. The small subunit (glutamine amidotransferase) binds and cleaves glutamine to supply the large subunit with the substrate ammonia.</text>
</comment>
<dbReference type="CDD" id="cd01744">
    <property type="entry name" value="GATase1_CPSase"/>
    <property type="match status" value="1"/>
</dbReference>
<comment type="similarity">
    <text evidence="3 11">Belongs to the CarA family.</text>
</comment>
<proteinExistence type="inferred from homology"/>
<protein>
    <recommendedName>
        <fullName evidence="11">Carbamoyl phosphate synthase small chain</fullName>
        <ecNumber evidence="11">6.3.5.5</ecNumber>
    </recommendedName>
    <alternativeName>
        <fullName evidence="11">Carbamoyl phosphate synthetase glutamine chain</fullName>
    </alternativeName>
</protein>
<dbReference type="GO" id="GO:0006207">
    <property type="term" value="P:'de novo' pyrimidine nucleobase biosynthetic process"/>
    <property type="evidence" value="ECO:0007669"/>
    <property type="project" value="InterPro"/>
</dbReference>
<evidence type="ECO:0000256" key="11">
    <source>
        <dbReference type="HAMAP-Rule" id="MF_01209"/>
    </source>
</evidence>
<dbReference type="UniPathway" id="UPA00068">
    <property type="reaction ID" value="UER00171"/>
</dbReference>
<dbReference type="GO" id="GO:0006541">
    <property type="term" value="P:glutamine metabolic process"/>
    <property type="evidence" value="ECO:0007669"/>
    <property type="project" value="InterPro"/>
</dbReference>
<evidence type="ECO:0000256" key="5">
    <source>
        <dbReference type="ARBA" id="ARBA00022741"/>
    </source>
</evidence>
<dbReference type="InterPro" id="IPR002474">
    <property type="entry name" value="CarbamoylP_synth_ssu_N"/>
</dbReference>
<dbReference type="SUPFAM" id="SSF52021">
    <property type="entry name" value="Carbamoyl phosphate synthetase, small subunit N-terminal domain"/>
    <property type="match status" value="1"/>
</dbReference>
<feature type="active site" evidence="11">
    <location>
        <position position="360"/>
    </location>
</feature>
<dbReference type="PRINTS" id="PR00096">
    <property type="entry name" value="GATASE"/>
</dbReference>
<evidence type="ECO:0000256" key="1">
    <source>
        <dbReference type="ARBA" id="ARBA00004812"/>
    </source>
</evidence>
<dbReference type="PROSITE" id="PS51273">
    <property type="entry name" value="GATASE_TYPE_1"/>
    <property type="match status" value="1"/>
</dbReference>
<reference evidence="13 14" key="1">
    <citation type="journal article" date="2010" name="Stand. Genomic Sci.">
        <title>Complete genome sequence of Desulfarculus baarsii type strain (2st14).</title>
        <authorList>
            <person name="Sun H."/>
            <person name="Spring S."/>
            <person name="Lapidus A."/>
            <person name="Davenport K."/>
            <person name="Del Rio T.G."/>
            <person name="Tice H."/>
            <person name="Nolan M."/>
            <person name="Copeland A."/>
            <person name="Cheng J.F."/>
            <person name="Lucas S."/>
            <person name="Tapia R."/>
            <person name="Goodwin L."/>
            <person name="Pitluck S."/>
            <person name="Ivanova N."/>
            <person name="Pagani I."/>
            <person name="Mavromatis K."/>
            <person name="Ovchinnikova G."/>
            <person name="Pati A."/>
            <person name="Chen A."/>
            <person name="Palaniappan K."/>
            <person name="Hauser L."/>
            <person name="Chang Y.J."/>
            <person name="Jeffries C.D."/>
            <person name="Detter J.C."/>
            <person name="Han C."/>
            <person name="Rohde M."/>
            <person name="Brambilla E."/>
            <person name="Goker M."/>
            <person name="Woyke T."/>
            <person name="Bristow J."/>
            <person name="Eisen J.A."/>
            <person name="Markowitz V."/>
            <person name="Hugenholtz P."/>
            <person name="Kyrpides N.C."/>
            <person name="Klenk H.P."/>
            <person name="Land M."/>
        </authorList>
    </citation>
    <scope>NUCLEOTIDE SEQUENCE [LARGE SCALE GENOMIC DNA]</scope>
    <source>
        <strain evidence="14">ATCC 33931 / DSM 2075 / LMG 7858 / VKM B-1802 / 2st14</strain>
    </source>
</reference>
<dbReference type="InterPro" id="IPR006274">
    <property type="entry name" value="CarbamoylP_synth_ssu"/>
</dbReference>
<evidence type="ECO:0000256" key="8">
    <source>
        <dbReference type="ARBA" id="ARBA00022975"/>
    </source>
</evidence>
<evidence type="ECO:0000256" key="4">
    <source>
        <dbReference type="ARBA" id="ARBA00022598"/>
    </source>
</evidence>
<feature type="active site" description="Nucleophile" evidence="11">
    <location>
        <position position="273"/>
    </location>
</feature>
<feature type="binding site" evidence="11">
    <location>
        <position position="315"/>
    </location>
    <ligand>
        <name>L-glutamine</name>
        <dbReference type="ChEBI" id="CHEBI:58359"/>
    </ligand>
</feature>
<feature type="binding site" evidence="11">
    <location>
        <position position="246"/>
    </location>
    <ligand>
        <name>L-glutamine</name>
        <dbReference type="ChEBI" id="CHEBI:58359"/>
    </ligand>
</feature>
<dbReference type="HAMAP" id="MF_01209">
    <property type="entry name" value="CPSase_S_chain"/>
    <property type="match status" value="1"/>
</dbReference>
<dbReference type="RefSeq" id="WP_013259916.1">
    <property type="nucleotide sequence ID" value="NC_014365.1"/>
</dbReference>
<evidence type="ECO:0000259" key="12">
    <source>
        <dbReference type="SMART" id="SM01097"/>
    </source>
</evidence>
<dbReference type="FunFam" id="3.50.30.20:FF:000001">
    <property type="entry name" value="Carbamoyl-phosphate synthase small chain"/>
    <property type="match status" value="1"/>
</dbReference>
<dbReference type="eggNOG" id="COG0505">
    <property type="taxonomic scope" value="Bacteria"/>
</dbReference>
<name>E1QLP5_DESB2</name>
<sequence length="394" mass="43109">MSQKALLALEDGTIFWCRAFAGGGEVAAEVCFNTAMTGYQEVLTDPSYHGQMVVMTYPLIGNYGVNPEDVESAAVQVSAFLVKEYIDFPSNFRATASLRQYLEAAGVMGVEGLDTRALTRHLRMRGAMKGVLSTLDLDPESLVAKAKASPGLVGLDLVKNVTCQKAYRWQDGKPGPTLDLEGEFDAQAVWAGGQGRFRVAALDCGIKYNILRRLEKRGCNLVVLPAHTPAETIMRLDPDGVFLSNGPGDPSAVTYVVETVRRLLGQAPIFGICLGHQMIGQALGGRTFKLKFGHRGANQPVMDLATAKVEITSQNHGFCVDDQSIDKTDILMTHMNLNDRTLEGLAHKKLPLFCVQYHPEASPGPHDADYLFDRFEEMMRTKQPLEIAAARPMM</sequence>
<evidence type="ECO:0000256" key="6">
    <source>
        <dbReference type="ARBA" id="ARBA00022840"/>
    </source>
</evidence>
<accession>E1QLP5</accession>
<dbReference type="KEGG" id="dbr:Deba_3127"/>
<dbReference type="Gene3D" id="3.40.50.880">
    <property type="match status" value="1"/>
</dbReference>
<dbReference type="NCBIfam" id="NF009475">
    <property type="entry name" value="PRK12838.1"/>
    <property type="match status" value="1"/>
</dbReference>
<comment type="pathway">
    <text evidence="1 11">Pyrimidine metabolism; UMP biosynthesis via de novo pathway; (S)-dihydroorotate from bicarbonate: step 1/3.</text>
</comment>
<evidence type="ECO:0000256" key="3">
    <source>
        <dbReference type="ARBA" id="ARBA00007800"/>
    </source>
</evidence>
<keyword evidence="11" id="KW-0028">Amino-acid biosynthesis</keyword>
<dbReference type="AlphaFoldDB" id="E1QLP5"/>
<dbReference type="PANTHER" id="PTHR43418:SF7">
    <property type="entry name" value="CARBAMOYL-PHOSPHATE SYNTHASE SMALL CHAIN"/>
    <property type="match status" value="1"/>
</dbReference>
<dbReference type="SMART" id="SM01097">
    <property type="entry name" value="CPSase_sm_chain"/>
    <property type="match status" value="1"/>
</dbReference>
<dbReference type="GO" id="GO:0005524">
    <property type="term" value="F:ATP binding"/>
    <property type="evidence" value="ECO:0007669"/>
    <property type="project" value="UniProtKB-UniRule"/>
</dbReference>
<dbReference type="Pfam" id="PF00117">
    <property type="entry name" value="GATase"/>
    <property type="match status" value="1"/>
</dbReference>
<dbReference type="HOGENOM" id="CLU_035901_2_1_7"/>
<dbReference type="Pfam" id="PF00988">
    <property type="entry name" value="CPSase_sm_chain"/>
    <property type="match status" value="1"/>
</dbReference>
<evidence type="ECO:0000313" key="13">
    <source>
        <dbReference type="EMBL" id="ADK86480.1"/>
    </source>
</evidence>
<dbReference type="PRINTS" id="PR00097">
    <property type="entry name" value="ANTSNTHASEII"/>
</dbReference>
<dbReference type="EMBL" id="CP002085">
    <property type="protein sequence ID" value="ADK86480.1"/>
    <property type="molecule type" value="Genomic_DNA"/>
</dbReference>
<dbReference type="InterPro" id="IPR029062">
    <property type="entry name" value="Class_I_gatase-like"/>
</dbReference>
<feature type="binding site" evidence="11">
    <location>
        <position position="318"/>
    </location>
    <ligand>
        <name>L-glutamine</name>
        <dbReference type="ChEBI" id="CHEBI:58359"/>
    </ligand>
</feature>
<feature type="region of interest" description="CPSase" evidence="11">
    <location>
        <begin position="1"/>
        <end position="197"/>
    </location>
</feature>
<dbReference type="InterPro" id="IPR017926">
    <property type="entry name" value="GATASE"/>
</dbReference>
<evidence type="ECO:0000256" key="2">
    <source>
        <dbReference type="ARBA" id="ARBA00005077"/>
    </source>
</evidence>